<gene>
    <name evidence="1" type="ORF">FGO68_gene4362</name>
</gene>
<sequence length="88" mass="10153">MQCEGLGKIYFLGWLLYTWDLRDPLVSLRVYHLLGLDHRKTGRPRHLLHFHGSVLLDRNEMLSSQHGGSQMRQCQLAHKLLSLSQSSA</sequence>
<evidence type="ECO:0000313" key="1">
    <source>
        <dbReference type="EMBL" id="TNV74520.1"/>
    </source>
</evidence>
<keyword evidence="2" id="KW-1185">Reference proteome</keyword>
<comment type="caution">
    <text evidence="1">The sequence shown here is derived from an EMBL/GenBank/DDBJ whole genome shotgun (WGS) entry which is preliminary data.</text>
</comment>
<protein>
    <submittedName>
        <fullName evidence="1">Uncharacterized protein</fullName>
    </submittedName>
</protein>
<name>A0A8J8NHE2_HALGN</name>
<organism evidence="1 2">
    <name type="scientific">Halteria grandinella</name>
    <dbReference type="NCBI Taxonomy" id="5974"/>
    <lineage>
        <taxon>Eukaryota</taxon>
        <taxon>Sar</taxon>
        <taxon>Alveolata</taxon>
        <taxon>Ciliophora</taxon>
        <taxon>Intramacronucleata</taxon>
        <taxon>Spirotrichea</taxon>
        <taxon>Stichotrichia</taxon>
        <taxon>Sporadotrichida</taxon>
        <taxon>Halteriidae</taxon>
        <taxon>Halteria</taxon>
    </lineage>
</organism>
<dbReference type="EMBL" id="RRYP01016906">
    <property type="protein sequence ID" value="TNV74520.1"/>
    <property type="molecule type" value="Genomic_DNA"/>
</dbReference>
<evidence type="ECO:0000313" key="2">
    <source>
        <dbReference type="Proteomes" id="UP000785679"/>
    </source>
</evidence>
<dbReference type="Proteomes" id="UP000785679">
    <property type="component" value="Unassembled WGS sequence"/>
</dbReference>
<dbReference type="AlphaFoldDB" id="A0A8J8NHE2"/>
<reference evidence="1" key="1">
    <citation type="submission" date="2019-06" db="EMBL/GenBank/DDBJ databases">
        <authorList>
            <person name="Zheng W."/>
        </authorList>
    </citation>
    <scope>NUCLEOTIDE SEQUENCE</scope>
    <source>
        <strain evidence="1">QDHG01</strain>
    </source>
</reference>
<proteinExistence type="predicted"/>
<accession>A0A8J8NHE2</accession>